<comment type="caution">
    <text evidence="3">The sequence shown here is derived from an EMBL/GenBank/DDBJ whole genome shotgun (WGS) entry which is preliminary data.</text>
</comment>
<feature type="compositionally biased region" description="Low complexity" evidence="2">
    <location>
        <begin position="898"/>
        <end position="907"/>
    </location>
</feature>
<accession>A0AAV5A3U3</accession>
<evidence type="ECO:0008006" key="5">
    <source>
        <dbReference type="Google" id="ProtNLM"/>
    </source>
</evidence>
<feature type="compositionally biased region" description="Low complexity" evidence="2">
    <location>
        <begin position="79"/>
        <end position="88"/>
    </location>
</feature>
<name>A0AAV5A3U3_9AGAM</name>
<dbReference type="EMBL" id="BPWL01000002">
    <property type="protein sequence ID" value="GJJ07251.1"/>
    <property type="molecule type" value="Genomic_DNA"/>
</dbReference>
<dbReference type="AlphaFoldDB" id="A0AAV5A3U3"/>
<feature type="region of interest" description="Disordered" evidence="2">
    <location>
        <begin position="946"/>
        <end position="985"/>
    </location>
</feature>
<feature type="region of interest" description="Disordered" evidence="2">
    <location>
        <begin position="77"/>
        <end position="172"/>
    </location>
</feature>
<feature type="compositionally biased region" description="Polar residues" evidence="2">
    <location>
        <begin position="638"/>
        <end position="654"/>
    </location>
</feature>
<evidence type="ECO:0000313" key="3">
    <source>
        <dbReference type="EMBL" id="GJJ07251.1"/>
    </source>
</evidence>
<feature type="compositionally biased region" description="Low complexity" evidence="2">
    <location>
        <begin position="147"/>
        <end position="165"/>
    </location>
</feature>
<keyword evidence="4" id="KW-1185">Reference proteome</keyword>
<protein>
    <recommendedName>
        <fullName evidence="5">RRM domain-containing protein</fullName>
    </recommendedName>
</protein>
<evidence type="ECO:0000256" key="2">
    <source>
        <dbReference type="SAM" id="MobiDB-lite"/>
    </source>
</evidence>
<evidence type="ECO:0000256" key="1">
    <source>
        <dbReference type="ARBA" id="ARBA00022884"/>
    </source>
</evidence>
<feature type="compositionally biased region" description="Basic and acidic residues" evidence="2">
    <location>
        <begin position="440"/>
        <end position="455"/>
    </location>
</feature>
<feature type="compositionally biased region" description="Low complexity" evidence="2">
    <location>
        <begin position="836"/>
        <end position="848"/>
    </location>
</feature>
<feature type="compositionally biased region" description="Polar residues" evidence="2">
    <location>
        <begin position="611"/>
        <end position="622"/>
    </location>
</feature>
<feature type="compositionally biased region" description="Basic and acidic residues" evidence="2">
    <location>
        <begin position="467"/>
        <end position="484"/>
    </location>
</feature>
<keyword evidence="1" id="KW-0694">RNA-binding</keyword>
<dbReference type="Proteomes" id="UP001050691">
    <property type="component" value="Unassembled WGS sequence"/>
</dbReference>
<dbReference type="GO" id="GO:0003723">
    <property type="term" value="F:RNA binding"/>
    <property type="evidence" value="ECO:0007669"/>
    <property type="project" value="UniProtKB-KW"/>
</dbReference>
<dbReference type="InterPro" id="IPR012677">
    <property type="entry name" value="Nucleotide-bd_a/b_plait_sf"/>
</dbReference>
<feature type="region of interest" description="Disordered" evidence="2">
    <location>
        <begin position="431"/>
        <end position="484"/>
    </location>
</feature>
<feature type="compositionally biased region" description="Low complexity" evidence="2">
    <location>
        <begin position="946"/>
        <end position="974"/>
    </location>
</feature>
<feature type="compositionally biased region" description="Polar residues" evidence="2">
    <location>
        <begin position="695"/>
        <end position="707"/>
    </location>
</feature>
<dbReference type="Gene3D" id="3.30.70.330">
    <property type="match status" value="1"/>
</dbReference>
<sequence>MSPSSNNLPNPTVSNSTYPHFQPQPFSHSYAATDQFNYPTKADIFGPSPNDSLVRYEFDVYQDPTLAQNQVAYSAHLAKQQQQQQKLQQPPPPQSYVTNGMTLNGGMPYLNGGHLHNGPTFPPPHHHHHPAQHPLLHAPGPGPGNASQQQSTPQQVQPQPPQQSSKNDQNQEEISTIFVVGFPDDMQEREFQNMFTFSNGFEAATLKIPNKDSSAYGSTAGASGATNTLRQAGYISQQHHGASAYSGAQDPYNLVTANSGGVLVDGPQGPASSWHQPNLVDAFNIDLQQQQQIHPPPRKQIIGFAKFRSRQEALEARDVLQGRRVDIEKGAVLKAEMAKKNLHTKRGVGPLGLPVGLVPPAPSTNANGSAVTAGSIMGPSELIGGNNTPGLGYTNGTLVGLVPPAPSGGIGEPLTARDRQLGALDAMGLGSTSLNRRQQQHQEEEKESEQREKRAMSISTTTTAAAPRDEQEQERIRKEKDVSERKLRMSNPTLYDAFHLAPNSSGNRSNLNGNSTVLGFHDTSTTFPGYSLVNGLHSGNSTASSSVASSASTLHTTSGNGDIYSSLQLHHQPLQLPQAHNSTAPGTPWNLTMSNTFISFDVPYSERRVGYSSSSDIDTNGALSPPDLNTPLPPIIGSQISRSHSPSNESQPYHQVTGFAPISVGSTSSFPRSGSSSIADGSHGSSRDSFENEFSRTLTVSTEHGMTSPQLPSPGSGASSAGGPTSGSTGTLSSTGVDGRHLSNVHSRPHFPGNASDQNPPPPLLVLAMYRVSKTVLQTEEQWSDFEDVNYATKAMHDLYGHQLNGLVKGGIRLSFSKNPLGVRPANLTPHNQRNGHQQPPQGSHQSPITAPSIPVNFSIHPAFQTRSATSDVAAGGVRPILRHHDSSSGLDATELGSSNPTYSYSVSPPPTSRFFSPPPSSSFGAVGTASGVGFSAAINVGSSSMSSASSTTSSTSASGAPSAPGFLGPSSSGNSRSTAPPGFGLAPFSPPLSVRNHSPPFGINVNVGVLSSAQDNDDRVKLDDEARHQILAQDYSIFLPEFQLTPAHTKLITIISVSSTPLLSLALYILISSPSKDDENERAV</sequence>
<feature type="compositionally biased region" description="Low complexity" evidence="2">
    <location>
        <begin position="663"/>
        <end position="684"/>
    </location>
</feature>
<organism evidence="3 4">
    <name type="scientific">Clathrus columnatus</name>
    <dbReference type="NCBI Taxonomy" id="1419009"/>
    <lineage>
        <taxon>Eukaryota</taxon>
        <taxon>Fungi</taxon>
        <taxon>Dikarya</taxon>
        <taxon>Basidiomycota</taxon>
        <taxon>Agaricomycotina</taxon>
        <taxon>Agaricomycetes</taxon>
        <taxon>Phallomycetidae</taxon>
        <taxon>Phallales</taxon>
        <taxon>Clathraceae</taxon>
        <taxon>Clathrus</taxon>
    </lineage>
</organism>
<feature type="region of interest" description="Disordered" evidence="2">
    <location>
        <begin position="610"/>
        <end position="760"/>
    </location>
</feature>
<feature type="region of interest" description="Disordered" evidence="2">
    <location>
        <begin position="884"/>
        <end position="923"/>
    </location>
</feature>
<proteinExistence type="predicted"/>
<evidence type="ECO:0000313" key="4">
    <source>
        <dbReference type="Proteomes" id="UP001050691"/>
    </source>
</evidence>
<feature type="compositionally biased region" description="Pro residues" evidence="2">
    <location>
        <begin position="908"/>
        <end position="921"/>
    </location>
</feature>
<feature type="compositionally biased region" description="Low complexity" evidence="2">
    <location>
        <begin position="708"/>
        <end position="736"/>
    </location>
</feature>
<reference evidence="3" key="1">
    <citation type="submission" date="2021-10" db="EMBL/GenBank/DDBJ databases">
        <title>De novo Genome Assembly of Clathrus columnatus (Basidiomycota, Fungi) Using Illumina and Nanopore Sequence Data.</title>
        <authorList>
            <person name="Ogiso-Tanaka E."/>
            <person name="Itagaki H."/>
            <person name="Hosoya T."/>
            <person name="Hosaka K."/>
        </authorList>
    </citation>
    <scope>NUCLEOTIDE SEQUENCE</scope>
    <source>
        <strain evidence="3">MO-923</strain>
    </source>
</reference>
<feature type="region of interest" description="Disordered" evidence="2">
    <location>
        <begin position="1"/>
        <end position="26"/>
    </location>
</feature>
<feature type="compositionally biased region" description="Basic and acidic residues" evidence="2">
    <location>
        <begin position="685"/>
        <end position="694"/>
    </location>
</feature>
<gene>
    <name evidence="3" type="ORF">Clacol_001451</name>
</gene>
<dbReference type="PANTHER" id="PTHR10501">
    <property type="entry name" value="U1 SMALL NUCLEAR RIBONUCLEOPROTEIN A/U2 SMALL NUCLEAR RIBONUCLEOPROTEIN B"/>
    <property type="match status" value="1"/>
</dbReference>
<feature type="region of interest" description="Disordered" evidence="2">
    <location>
        <begin position="822"/>
        <end position="852"/>
    </location>
</feature>